<name>A0ABV7SSE3_9SPHN</name>
<evidence type="ECO:0000259" key="1">
    <source>
        <dbReference type="Pfam" id="PF07238"/>
    </source>
</evidence>
<feature type="domain" description="PilZ" evidence="1">
    <location>
        <begin position="12"/>
        <end position="95"/>
    </location>
</feature>
<organism evidence="2 3">
    <name type="scientific">Sphingomonas hylomeconis</name>
    <dbReference type="NCBI Taxonomy" id="1395958"/>
    <lineage>
        <taxon>Bacteria</taxon>
        <taxon>Pseudomonadati</taxon>
        <taxon>Pseudomonadota</taxon>
        <taxon>Alphaproteobacteria</taxon>
        <taxon>Sphingomonadales</taxon>
        <taxon>Sphingomonadaceae</taxon>
        <taxon>Sphingomonas</taxon>
    </lineage>
</organism>
<dbReference type="Gene3D" id="2.40.10.220">
    <property type="entry name" value="predicted glycosyltransferase like domains"/>
    <property type="match status" value="1"/>
</dbReference>
<reference evidence="3" key="1">
    <citation type="journal article" date="2019" name="Int. J. Syst. Evol. Microbiol.">
        <title>The Global Catalogue of Microorganisms (GCM) 10K type strain sequencing project: providing services to taxonomists for standard genome sequencing and annotation.</title>
        <authorList>
            <consortium name="The Broad Institute Genomics Platform"/>
            <consortium name="The Broad Institute Genome Sequencing Center for Infectious Disease"/>
            <person name="Wu L."/>
            <person name="Ma J."/>
        </authorList>
    </citation>
    <scope>NUCLEOTIDE SEQUENCE [LARGE SCALE GENOMIC DNA]</scope>
    <source>
        <strain evidence="3">KCTC 42739</strain>
    </source>
</reference>
<dbReference type="Proteomes" id="UP001595713">
    <property type="component" value="Unassembled WGS sequence"/>
</dbReference>
<dbReference type="InterPro" id="IPR009875">
    <property type="entry name" value="PilZ_domain"/>
</dbReference>
<sequence length="119" mass="13246">MLNLETSAPWSRSSPRRKVFVPSQMLYRGEILRVHLLNISRGGALISIPSPLPVGHTVAVGQGMTAKVATVVRVSNNRAAVEFRIPFSDIQMEEFIAMHEHAPDDHTRRASRNTVRSFA</sequence>
<proteinExistence type="predicted"/>
<accession>A0ABV7SSE3</accession>
<dbReference type="SUPFAM" id="SSF141371">
    <property type="entry name" value="PilZ domain-like"/>
    <property type="match status" value="1"/>
</dbReference>
<gene>
    <name evidence="2" type="ORF">ACFONA_02975</name>
</gene>
<dbReference type="RefSeq" id="WP_261295932.1">
    <property type="nucleotide sequence ID" value="NZ_JANQBK010000024.1"/>
</dbReference>
<evidence type="ECO:0000313" key="2">
    <source>
        <dbReference type="EMBL" id="MFC3579116.1"/>
    </source>
</evidence>
<protein>
    <submittedName>
        <fullName evidence="2">PilZ domain-containing protein</fullName>
    </submittedName>
</protein>
<dbReference type="Pfam" id="PF07238">
    <property type="entry name" value="PilZ"/>
    <property type="match status" value="1"/>
</dbReference>
<keyword evidence="3" id="KW-1185">Reference proteome</keyword>
<comment type="caution">
    <text evidence="2">The sequence shown here is derived from an EMBL/GenBank/DDBJ whole genome shotgun (WGS) entry which is preliminary data.</text>
</comment>
<dbReference type="EMBL" id="JBHRXP010000001">
    <property type="protein sequence ID" value="MFC3579116.1"/>
    <property type="molecule type" value="Genomic_DNA"/>
</dbReference>
<evidence type="ECO:0000313" key="3">
    <source>
        <dbReference type="Proteomes" id="UP001595713"/>
    </source>
</evidence>